<keyword evidence="4" id="KW-1185">Reference proteome</keyword>
<evidence type="ECO:0000313" key="4">
    <source>
        <dbReference type="Proteomes" id="UP000013909"/>
    </source>
</evidence>
<dbReference type="Proteomes" id="UP000013909">
    <property type="component" value="Unassembled WGS sequence"/>
</dbReference>
<dbReference type="SUPFAM" id="SSF49899">
    <property type="entry name" value="Concanavalin A-like lectins/glucanases"/>
    <property type="match status" value="1"/>
</dbReference>
<dbReference type="PANTHER" id="PTHR10963">
    <property type="entry name" value="GLYCOSYL HYDROLASE-RELATED"/>
    <property type="match status" value="1"/>
</dbReference>
<keyword evidence="3" id="KW-0326">Glycosidase</keyword>
<evidence type="ECO:0000313" key="3">
    <source>
        <dbReference type="EMBL" id="EON76515.1"/>
    </source>
</evidence>
<name>R7ZQX2_9BACT</name>
<dbReference type="OrthoDB" id="9776255at2"/>
<proteinExistence type="inferred from homology"/>
<evidence type="ECO:0000256" key="1">
    <source>
        <dbReference type="ARBA" id="ARBA00006865"/>
    </source>
</evidence>
<dbReference type="GO" id="GO:0005975">
    <property type="term" value="P:carbohydrate metabolic process"/>
    <property type="evidence" value="ECO:0007669"/>
    <property type="project" value="InterPro"/>
</dbReference>
<dbReference type="Pfam" id="PF00722">
    <property type="entry name" value="Glyco_hydro_16"/>
    <property type="match status" value="1"/>
</dbReference>
<dbReference type="PATRIC" id="fig|1288963.3.peg.2956"/>
<dbReference type="InterPro" id="IPR000757">
    <property type="entry name" value="Beta-glucanase-like"/>
</dbReference>
<dbReference type="PANTHER" id="PTHR10963:SF55">
    <property type="entry name" value="GLYCOSIDE HYDROLASE FAMILY 16 PROTEIN"/>
    <property type="match status" value="1"/>
</dbReference>
<dbReference type="EMBL" id="AQHR01000085">
    <property type="protein sequence ID" value="EON76515.1"/>
    <property type="molecule type" value="Genomic_DNA"/>
</dbReference>
<comment type="caution">
    <text evidence="3">The sequence shown here is derived from an EMBL/GenBank/DDBJ whole genome shotgun (WGS) entry which is preliminary data.</text>
</comment>
<feature type="domain" description="GH16" evidence="2">
    <location>
        <begin position="29"/>
        <end position="296"/>
    </location>
</feature>
<dbReference type="InterPro" id="IPR050546">
    <property type="entry name" value="Glycosyl_Hydrlase_16"/>
</dbReference>
<gene>
    <name evidence="3" type="ORF">ADIS_2965</name>
</gene>
<reference evidence="3 4" key="1">
    <citation type="submission" date="2013-02" db="EMBL/GenBank/DDBJ databases">
        <title>A novel strain isolated from Lonar lake, Maharashtra, India.</title>
        <authorList>
            <person name="Singh A."/>
        </authorList>
    </citation>
    <scope>NUCLEOTIDE SEQUENCE [LARGE SCALE GENOMIC DNA]</scope>
    <source>
        <strain evidence="3 4">AK24</strain>
    </source>
</reference>
<organism evidence="3 4">
    <name type="scientific">Lunatimonas lonarensis</name>
    <dbReference type="NCBI Taxonomy" id="1232681"/>
    <lineage>
        <taxon>Bacteria</taxon>
        <taxon>Pseudomonadati</taxon>
        <taxon>Bacteroidota</taxon>
        <taxon>Cytophagia</taxon>
        <taxon>Cytophagales</taxon>
        <taxon>Cyclobacteriaceae</taxon>
    </lineage>
</organism>
<dbReference type="GO" id="GO:0042973">
    <property type="term" value="F:glucan endo-1,3-beta-D-glucosidase activity"/>
    <property type="evidence" value="ECO:0007669"/>
    <property type="project" value="UniProtKB-EC"/>
</dbReference>
<dbReference type="EC" id="3.2.1.39" evidence="3"/>
<evidence type="ECO:0000259" key="2">
    <source>
        <dbReference type="PROSITE" id="PS51762"/>
    </source>
</evidence>
<comment type="similarity">
    <text evidence="1">Belongs to the glycosyl hydrolase 16 family.</text>
</comment>
<dbReference type="STRING" id="1232681.ADIS_2965"/>
<protein>
    <submittedName>
        <fullName evidence="3">Laminarinase</fullName>
        <ecNumber evidence="3">3.2.1.39</ecNumber>
    </submittedName>
</protein>
<dbReference type="AlphaFoldDB" id="R7ZQX2"/>
<dbReference type="InterPro" id="IPR013320">
    <property type="entry name" value="ConA-like_dom_sf"/>
</dbReference>
<dbReference type="PROSITE" id="PS51762">
    <property type="entry name" value="GH16_2"/>
    <property type="match status" value="1"/>
</dbReference>
<accession>R7ZQX2</accession>
<dbReference type="CDD" id="cd08023">
    <property type="entry name" value="GH16_laminarinase_like"/>
    <property type="match status" value="1"/>
</dbReference>
<keyword evidence="3" id="KW-0378">Hydrolase</keyword>
<dbReference type="Gene3D" id="2.60.120.200">
    <property type="match status" value="1"/>
</dbReference>
<sequence length="298" mass="34356">MIHNLNKKFNTFFGVICLGFLCNPIKGQQLPNMNPTPQKKGYELVWSEEFDRDGAPDTSNWGFEKGFVRNHELQWYQEENAVVIDGKLIITGTRERRASPIFDPSHPDWRHQREFIDYTSSSLHTGGKFEFKFGWVEVRAKIDTAMGMWPAIWTLGVDRGWPANGEIDIMEYYLSNGIPTILANAAWAHARERAAWDEVKIPLSDISLGNADWVKHFHIWEMDWTSSYIRIYLDGRLLNEIDLSRTINPDGFNPFHQPHYLLLNLAIGSNGGDPSGTDFPRTFEVDYVRIYKEVPSTD</sequence>